<dbReference type="Proteomes" id="UP001597347">
    <property type="component" value="Unassembled WGS sequence"/>
</dbReference>
<dbReference type="InterPro" id="IPR036291">
    <property type="entry name" value="NAD(P)-bd_dom_sf"/>
</dbReference>
<reference evidence="5" key="1">
    <citation type="journal article" date="2019" name="Int. J. Syst. Evol. Microbiol.">
        <title>The Global Catalogue of Microorganisms (GCM) 10K type strain sequencing project: providing services to taxonomists for standard genome sequencing and annotation.</title>
        <authorList>
            <consortium name="The Broad Institute Genomics Platform"/>
            <consortium name="The Broad Institute Genome Sequencing Center for Infectious Disease"/>
            <person name="Wu L."/>
            <person name="Ma J."/>
        </authorList>
    </citation>
    <scope>NUCLEOTIDE SEQUENCE [LARGE SCALE GENOMIC DNA]</scope>
    <source>
        <strain evidence="5">CGMCC 1.12471</strain>
    </source>
</reference>
<sequence>MRVVGVTEFGGPERLGVHEVRDPHAGPGEVRIRVAAAAVNPTDAGVRGGMRDAGDAPPPWVAGMDAAGVVDEVGEGAPYEVGDRLMAIALPLSEHGGADVELLVGPWESMARVPAGASLEEASTLPMNGLTAVQLLRLLALPEGAVLAVTGAAGWLGNLLVPLAKRDGLIVVADAKAEDRALVTGLGADLVLERGSGFADRVRAAYPDGVDGLADLSVQQAEVLPAVRDGGRFASVRGWQGEPGRDVEFVAARVFSEYRSHDDLDRLGRLAEQGVLVPRVAEVLPAERAADAHRRMEAGGVRGRLVLAF</sequence>
<proteinExistence type="predicted"/>
<accession>A0ABW4LFA0</accession>
<dbReference type="SMART" id="SM00829">
    <property type="entry name" value="PKS_ER"/>
    <property type="match status" value="1"/>
</dbReference>
<evidence type="ECO:0000313" key="5">
    <source>
        <dbReference type="Proteomes" id="UP001597347"/>
    </source>
</evidence>
<feature type="domain" description="Enoyl reductase (ER)" evidence="3">
    <location>
        <begin position="10"/>
        <end position="307"/>
    </location>
</feature>
<dbReference type="InterPro" id="IPR011032">
    <property type="entry name" value="GroES-like_sf"/>
</dbReference>
<evidence type="ECO:0000256" key="2">
    <source>
        <dbReference type="ARBA" id="ARBA00023002"/>
    </source>
</evidence>
<dbReference type="Gene3D" id="3.40.50.720">
    <property type="entry name" value="NAD(P)-binding Rossmann-like Domain"/>
    <property type="match status" value="1"/>
</dbReference>
<organism evidence="4 5">
    <name type="scientific">Amnibacterium endophyticum</name>
    <dbReference type="NCBI Taxonomy" id="2109337"/>
    <lineage>
        <taxon>Bacteria</taxon>
        <taxon>Bacillati</taxon>
        <taxon>Actinomycetota</taxon>
        <taxon>Actinomycetes</taxon>
        <taxon>Micrococcales</taxon>
        <taxon>Microbacteriaceae</taxon>
        <taxon>Amnibacterium</taxon>
    </lineage>
</organism>
<keyword evidence="1" id="KW-0521">NADP</keyword>
<dbReference type="GO" id="GO:0016491">
    <property type="term" value="F:oxidoreductase activity"/>
    <property type="evidence" value="ECO:0007669"/>
    <property type="project" value="UniProtKB-KW"/>
</dbReference>
<dbReference type="RefSeq" id="WP_377932227.1">
    <property type="nucleotide sequence ID" value="NZ_JBHUEA010000004.1"/>
</dbReference>
<evidence type="ECO:0000256" key="1">
    <source>
        <dbReference type="ARBA" id="ARBA00022857"/>
    </source>
</evidence>
<gene>
    <name evidence="4" type="ORF">ACFSBI_03865</name>
</gene>
<dbReference type="PANTHER" id="PTHR48106">
    <property type="entry name" value="QUINONE OXIDOREDUCTASE PIG3-RELATED"/>
    <property type="match status" value="1"/>
</dbReference>
<dbReference type="InterPro" id="IPR013154">
    <property type="entry name" value="ADH-like_N"/>
</dbReference>
<comment type="caution">
    <text evidence="4">The sequence shown here is derived from an EMBL/GenBank/DDBJ whole genome shotgun (WGS) entry which is preliminary data.</text>
</comment>
<dbReference type="Gene3D" id="3.90.180.10">
    <property type="entry name" value="Medium-chain alcohol dehydrogenases, catalytic domain"/>
    <property type="match status" value="1"/>
</dbReference>
<evidence type="ECO:0000313" key="4">
    <source>
        <dbReference type="EMBL" id="MFD1720674.1"/>
    </source>
</evidence>
<keyword evidence="2 4" id="KW-0560">Oxidoreductase</keyword>
<dbReference type="Pfam" id="PF13602">
    <property type="entry name" value="ADH_zinc_N_2"/>
    <property type="match status" value="1"/>
</dbReference>
<evidence type="ECO:0000259" key="3">
    <source>
        <dbReference type="SMART" id="SM00829"/>
    </source>
</evidence>
<protein>
    <submittedName>
        <fullName evidence="4">NADP-dependent oxidoreductase</fullName>
        <ecNumber evidence="4">1.-.-.-</ecNumber>
    </submittedName>
</protein>
<dbReference type="SUPFAM" id="SSF51735">
    <property type="entry name" value="NAD(P)-binding Rossmann-fold domains"/>
    <property type="match status" value="1"/>
</dbReference>
<dbReference type="EC" id="1.-.-.-" evidence="4"/>
<keyword evidence="5" id="KW-1185">Reference proteome</keyword>
<dbReference type="CDD" id="cd05289">
    <property type="entry name" value="MDR_like_2"/>
    <property type="match status" value="1"/>
</dbReference>
<dbReference type="EMBL" id="JBHUEA010000004">
    <property type="protein sequence ID" value="MFD1720674.1"/>
    <property type="molecule type" value="Genomic_DNA"/>
</dbReference>
<dbReference type="PANTHER" id="PTHR48106:SF18">
    <property type="entry name" value="QUINONE OXIDOREDUCTASE PIG3"/>
    <property type="match status" value="1"/>
</dbReference>
<dbReference type="SUPFAM" id="SSF50129">
    <property type="entry name" value="GroES-like"/>
    <property type="match status" value="1"/>
</dbReference>
<dbReference type="InterPro" id="IPR020843">
    <property type="entry name" value="ER"/>
</dbReference>
<name>A0ABW4LFA0_9MICO</name>
<dbReference type="Pfam" id="PF08240">
    <property type="entry name" value="ADH_N"/>
    <property type="match status" value="1"/>
</dbReference>